<reference evidence="2" key="4">
    <citation type="journal article" date="2015" name="PLoS ONE">
        <title>Comprehensive Evaluation of Toxoplasma gondii VEG and Neospora caninum LIV Genomes with Tachyzoite Stage Transcriptome and Proteome Defines Novel Transcript Features.</title>
        <authorList>
            <person name="Ramaprasad A."/>
            <person name="Mourier T."/>
            <person name="Naeem R."/>
            <person name="Malas T.B."/>
            <person name="Moussa E."/>
            <person name="Panigrahi A."/>
            <person name="Vermont S.J."/>
            <person name="Otto T.D."/>
            <person name="Wastling J."/>
            <person name="Pain A."/>
        </authorList>
    </citation>
    <scope>NUCLEOTIDE SEQUENCE</scope>
    <source>
        <strain evidence="2">Liverpool</strain>
    </source>
</reference>
<evidence type="ECO:0000313" key="3">
    <source>
        <dbReference type="Proteomes" id="UP000007494"/>
    </source>
</evidence>
<dbReference type="PANTHER" id="PTHR11941:SF75">
    <property type="entry name" value="ENOYL-COA HYDRATASE_ISOMERASE FAMILY PROTEIN"/>
    <property type="match status" value="1"/>
</dbReference>
<dbReference type="RefSeq" id="XP_003881996.1">
    <property type="nucleotide sequence ID" value="XM_003881947.1"/>
</dbReference>
<dbReference type="GO" id="GO:0006635">
    <property type="term" value="P:fatty acid beta-oxidation"/>
    <property type="evidence" value="ECO:0007669"/>
    <property type="project" value="TreeGrafter"/>
</dbReference>
<name>F0VE20_NEOCL</name>
<dbReference type="PANTHER" id="PTHR11941">
    <property type="entry name" value="ENOYL-COA HYDRATASE-RELATED"/>
    <property type="match status" value="1"/>
</dbReference>
<dbReference type="InterPro" id="IPR029045">
    <property type="entry name" value="ClpP/crotonase-like_dom_sf"/>
</dbReference>
<dbReference type="AlphaFoldDB" id="F0VE20"/>
<organism evidence="1 3">
    <name type="scientific">Neospora caninum (strain Liverpool)</name>
    <dbReference type="NCBI Taxonomy" id="572307"/>
    <lineage>
        <taxon>Eukaryota</taxon>
        <taxon>Sar</taxon>
        <taxon>Alveolata</taxon>
        <taxon>Apicomplexa</taxon>
        <taxon>Conoidasida</taxon>
        <taxon>Coccidia</taxon>
        <taxon>Eucoccidiorida</taxon>
        <taxon>Eimeriorina</taxon>
        <taxon>Sarcocystidae</taxon>
        <taxon>Neospora</taxon>
    </lineage>
</organism>
<reference evidence="1" key="2">
    <citation type="submission" date="2011-03" db="EMBL/GenBank/DDBJ databases">
        <title>Comparative genomics and transcriptomics of Neospora caninum and Toxoplasma gondii.</title>
        <authorList>
            <person name="Reid A.J."/>
            <person name="Sohal A."/>
            <person name="Harris D."/>
            <person name="Quail M."/>
            <person name="Sanders M."/>
            <person name="Berriman M."/>
            <person name="Wastling J.M."/>
            <person name="Pain A."/>
        </authorList>
    </citation>
    <scope>NUCLEOTIDE SEQUENCE</scope>
    <source>
        <strain evidence="1">Liverpool</strain>
    </source>
</reference>
<dbReference type="GO" id="GO:0004165">
    <property type="term" value="F:delta(3)-delta(2)-enoyl-CoA isomerase activity"/>
    <property type="evidence" value="ECO:0007669"/>
    <property type="project" value="TreeGrafter"/>
</dbReference>
<dbReference type="GeneID" id="13444668"/>
<dbReference type="EMBL" id="FR823387">
    <property type="protein sequence ID" value="CBZ51963.1"/>
    <property type="molecule type" value="Genomic_DNA"/>
</dbReference>
<dbReference type="eggNOG" id="ENOG502S297">
    <property type="taxonomic scope" value="Eukaryota"/>
</dbReference>
<dbReference type="InterPro" id="IPR001753">
    <property type="entry name" value="Enoyl-CoA_hydra/iso"/>
</dbReference>
<reference evidence="3" key="3">
    <citation type="journal article" date="2012" name="PLoS Pathog.">
        <title>Comparative genomics of the apicomplexan parasites Toxoplasma gondii and Neospora caninum: Coccidia differing in host range and transmission strategy.</title>
        <authorList>
            <person name="Reid A.J."/>
            <person name="Vermont S.J."/>
            <person name="Cotton J.A."/>
            <person name="Harris D."/>
            <person name="Hill-Cawthorne G.A."/>
            <person name="Konen-Waisman S."/>
            <person name="Latham S.M."/>
            <person name="Mourier T."/>
            <person name="Norton R."/>
            <person name="Quail M.A."/>
            <person name="Sanders M."/>
            <person name="Shanmugam D."/>
            <person name="Sohal A."/>
            <person name="Wasmuth J.D."/>
            <person name="Brunk B."/>
            <person name="Grigg M.E."/>
            <person name="Howard J.C."/>
            <person name="Parkinson J."/>
            <person name="Roos D.S."/>
            <person name="Trees A.J."/>
            <person name="Berriman M."/>
            <person name="Pain A."/>
            <person name="Wastling J.M."/>
        </authorList>
    </citation>
    <scope>NUCLEOTIDE SEQUENCE [LARGE SCALE GENOMIC DNA]</scope>
    <source>
        <strain evidence="3">Liverpool</strain>
    </source>
</reference>
<protein>
    <submittedName>
        <fullName evidence="2">FADJ_VIBVU Fatty acid oxidation complex</fullName>
    </submittedName>
</protein>
<reference evidence="1" key="1">
    <citation type="submission" date="2011-02" db="EMBL/GenBank/DDBJ databases">
        <authorList>
            <person name="Aslett M."/>
        </authorList>
    </citation>
    <scope>NUCLEOTIDE SEQUENCE</scope>
    <source>
        <strain evidence="1">Liverpool</strain>
    </source>
</reference>
<dbReference type="OMA" id="FRIMSEC"/>
<proteinExistence type="predicted"/>
<sequence>MGDRSSDSVPRLEGPDGDGVFTLHLGHNENRITRSSIAALHSALDQIERTAGPTACVICSSGKFFCNGLSIRELSRESEEFLRIFQQLLKRLFGFPVPLVAAINGHAFGGGAMLACVCDYRVMSKDRGFLCVNEVLIGLPLTPGDAEVLKAARSLAASVAALGENRVVYGSIKRGIYARELKALDEGPGSAAEFIEKMKERGPATRPKL</sequence>
<dbReference type="SUPFAM" id="SSF52096">
    <property type="entry name" value="ClpP/crotonase"/>
    <property type="match status" value="1"/>
</dbReference>
<dbReference type="CDD" id="cd06558">
    <property type="entry name" value="crotonase-like"/>
    <property type="match status" value="1"/>
</dbReference>
<keyword evidence="3" id="KW-1185">Reference proteome</keyword>
<evidence type="ECO:0000313" key="2">
    <source>
        <dbReference type="EMBL" id="CEL65924.1"/>
    </source>
</evidence>
<dbReference type="Pfam" id="PF00378">
    <property type="entry name" value="ECH_1"/>
    <property type="match status" value="1"/>
</dbReference>
<dbReference type="VEuPathDB" id="ToxoDB:NCLIV_017550"/>
<dbReference type="EMBL" id="LN714480">
    <property type="protein sequence ID" value="CEL65924.1"/>
    <property type="molecule type" value="Genomic_DNA"/>
</dbReference>
<evidence type="ECO:0000313" key="1">
    <source>
        <dbReference type="EMBL" id="CBZ51963.1"/>
    </source>
</evidence>
<dbReference type="Gene3D" id="3.90.226.10">
    <property type="entry name" value="2-enoyl-CoA Hydratase, Chain A, domain 1"/>
    <property type="match status" value="1"/>
</dbReference>
<accession>F0VE20</accession>
<dbReference type="Proteomes" id="UP000007494">
    <property type="component" value="Chromosome VI"/>
</dbReference>
<dbReference type="GO" id="GO:0005777">
    <property type="term" value="C:peroxisome"/>
    <property type="evidence" value="ECO:0007669"/>
    <property type="project" value="TreeGrafter"/>
</dbReference>
<dbReference type="OrthoDB" id="410701at2759"/>
<gene>
    <name evidence="2" type="ORF">BN1204_017550</name>
    <name evidence="1" type="ORF">NCLIV_017550</name>
</gene>
<dbReference type="InParanoid" id="F0VE20"/>